<dbReference type="Pfam" id="PF13927">
    <property type="entry name" value="Ig_3"/>
    <property type="match status" value="2"/>
</dbReference>
<dbReference type="EMBL" id="CALNXJ010000041">
    <property type="protein sequence ID" value="CAH3146510.1"/>
    <property type="molecule type" value="Genomic_DNA"/>
</dbReference>
<keyword evidence="5" id="KW-0732">Signal</keyword>
<proteinExistence type="predicted"/>
<evidence type="ECO:0000256" key="2">
    <source>
        <dbReference type="ARBA" id="ARBA00023157"/>
    </source>
</evidence>
<dbReference type="Pfam" id="PF00041">
    <property type="entry name" value="fn3"/>
    <property type="match status" value="1"/>
</dbReference>
<feature type="compositionally biased region" description="Basic and acidic residues" evidence="3">
    <location>
        <begin position="1117"/>
        <end position="1127"/>
    </location>
</feature>
<dbReference type="GO" id="GO:0016020">
    <property type="term" value="C:membrane"/>
    <property type="evidence" value="ECO:0007669"/>
    <property type="project" value="UniProtKB-ARBA"/>
</dbReference>
<feature type="domain" description="Ig-like" evidence="6">
    <location>
        <begin position="39"/>
        <end position="139"/>
    </location>
</feature>
<dbReference type="InterPro" id="IPR003961">
    <property type="entry name" value="FN3_dom"/>
</dbReference>
<dbReference type="InterPro" id="IPR013151">
    <property type="entry name" value="Immunoglobulin_dom"/>
</dbReference>
<dbReference type="Pfam" id="PF00047">
    <property type="entry name" value="ig"/>
    <property type="match status" value="1"/>
</dbReference>
<dbReference type="InterPro" id="IPR007110">
    <property type="entry name" value="Ig-like_dom"/>
</dbReference>
<feature type="chain" id="PRO_5043448847" evidence="5">
    <location>
        <begin position="31"/>
        <end position="1378"/>
    </location>
</feature>
<evidence type="ECO:0000259" key="6">
    <source>
        <dbReference type="PROSITE" id="PS50835"/>
    </source>
</evidence>
<feature type="domain" description="Fibronectin type-III" evidence="7">
    <location>
        <begin position="535"/>
        <end position="636"/>
    </location>
</feature>
<evidence type="ECO:0000256" key="5">
    <source>
        <dbReference type="SAM" id="SignalP"/>
    </source>
</evidence>
<dbReference type="PROSITE" id="PS50853">
    <property type="entry name" value="FN3"/>
    <property type="match status" value="2"/>
</dbReference>
<feature type="compositionally biased region" description="Polar residues" evidence="3">
    <location>
        <begin position="1083"/>
        <end position="1098"/>
    </location>
</feature>
<feature type="region of interest" description="Disordered" evidence="3">
    <location>
        <begin position="1032"/>
        <end position="1159"/>
    </location>
</feature>
<feature type="compositionally biased region" description="Basic and acidic residues" evidence="3">
    <location>
        <begin position="1037"/>
        <end position="1047"/>
    </location>
</feature>
<dbReference type="InterPro" id="IPR003598">
    <property type="entry name" value="Ig_sub2"/>
</dbReference>
<evidence type="ECO:0000259" key="7">
    <source>
        <dbReference type="PROSITE" id="PS50853"/>
    </source>
</evidence>
<evidence type="ECO:0000313" key="9">
    <source>
        <dbReference type="Proteomes" id="UP001159428"/>
    </source>
</evidence>
<name>A0AAU9XG61_9CNID</name>
<dbReference type="GO" id="GO:0098609">
    <property type="term" value="P:cell-cell adhesion"/>
    <property type="evidence" value="ECO:0007669"/>
    <property type="project" value="TreeGrafter"/>
</dbReference>
<dbReference type="PANTHER" id="PTHR44170">
    <property type="entry name" value="PROTEIN SIDEKICK"/>
    <property type="match status" value="1"/>
</dbReference>
<feature type="signal peptide" evidence="5">
    <location>
        <begin position="1"/>
        <end position="30"/>
    </location>
</feature>
<feature type="transmembrane region" description="Helical" evidence="4">
    <location>
        <begin position="650"/>
        <end position="672"/>
    </location>
</feature>
<feature type="domain" description="Ig-like" evidence="6">
    <location>
        <begin position="169"/>
        <end position="234"/>
    </location>
</feature>
<evidence type="ECO:0000256" key="3">
    <source>
        <dbReference type="SAM" id="MobiDB-lite"/>
    </source>
</evidence>
<dbReference type="InterPro" id="IPR003599">
    <property type="entry name" value="Ig_sub"/>
</dbReference>
<dbReference type="SUPFAM" id="SSF48726">
    <property type="entry name" value="Immunoglobulin"/>
    <property type="match status" value="4"/>
</dbReference>
<feature type="compositionally biased region" description="Basic residues" evidence="3">
    <location>
        <begin position="938"/>
        <end position="948"/>
    </location>
</feature>
<comment type="caution">
    <text evidence="8">The sequence shown here is derived from an EMBL/GenBank/DDBJ whole genome shotgun (WGS) entry which is preliminary data.</text>
</comment>
<feature type="compositionally biased region" description="Basic residues" evidence="3">
    <location>
        <begin position="1247"/>
        <end position="1258"/>
    </location>
</feature>
<dbReference type="PANTHER" id="PTHR44170:SF6">
    <property type="entry name" value="CONTACTIN"/>
    <property type="match status" value="1"/>
</dbReference>
<evidence type="ECO:0000256" key="1">
    <source>
        <dbReference type="ARBA" id="ARBA00022737"/>
    </source>
</evidence>
<dbReference type="InterPro" id="IPR036116">
    <property type="entry name" value="FN3_sf"/>
</dbReference>
<accession>A0AAU9XG61</accession>
<dbReference type="SUPFAM" id="SSF49265">
    <property type="entry name" value="Fibronectin type III"/>
    <property type="match status" value="1"/>
</dbReference>
<feature type="compositionally biased region" description="Basic and acidic residues" evidence="3">
    <location>
        <begin position="1230"/>
        <end position="1245"/>
    </location>
</feature>
<feature type="domain" description="Fibronectin type-III" evidence="7">
    <location>
        <begin position="428"/>
        <end position="525"/>
    </location>
</feature>
<dbReference type="SMART" id="SM00408">
    <property type="entry name" value="IGc2"/>
    <property type="match status" value="4"/>
</dbReference>
<dbReference type="CDD" id="cd00063">
    <property type="entry name" value="FN3"/>
    <property type="match status" value="2"/>
</dbReference>
<keyword evidence="4" id="KW-0472">Membrane</keyword>
<reference evidence="8 9" key="1">
    <citation type="submission" date="2022-05" db="EMBL/GenBank/DDBJ databases">
        <authorList>
            <consortium name="Genoscope - CEA"/>
            <person name="William W."/>
        </authorList>
    </citation>
    <scope>NUCLEOTIDE SEQUENCE [LARGE SCALE GENOMIC DNA]</scope>
</reference>
<feature type="compositionally biased region" description="Basic and acidic residues" evidence="3">
    <location>
        <begin position="979"/>
        <end position="990"/>
    </location>
</feature>
<protein>
    <submittedName>
        <fullName evidence="8">Uncharacterized protein</fullName>
    </submittedName>
</protein>
<dbReference type="InterPro" id="IPR013783">
    <property type="entry name" value="Ig-like_fold"/>
</dbReference>
<gene>
    <name evidence="8" type="ORF">PMEA_00023027</name>
</gene>
<keyword evidence="9" id="KW-1185">Reference proteome</keyword>
<feature type="domain" description="Ig-like" evidence="6">
    <location>
        <begin position="340"/>
        <end position="424"/>
    </location>
</feature>
<feature type="compositionally biased region" description="Basic and acidic residues" evidence="3">
    <location>
        <begin position="949"/>
        <end position="971"/>
    </location>
</feature>
<feature type="domain" description="Ig-like" evidence="6">
    <location>
        <begin position="248"/>
        <end position="332"/>
    </location>
</feature>
<dbReference type="InterPro" id="IPR013098">
    <property type="entry name" value="Ig_I-set"/>
</dbReference>
<dbReference type="SMART" id="SM00409">
    <property type="entry name" value="IG"/>
    <property type="match status" value="4"/>
</dbReference>
<dbReference type="Pfam" id="PF07679">
    <property type="entry name" value="I-set"/>
    <property type="match status" value="1"/>
</dbReference>
<feature type="compositionally biased region" description="Polar residues" evidence="3">
    <location>
        <begin position="1055"/>
        <end position="1071"/>
    </location>
</feature>
<keyword evidence="4" id="KW-0812">Transmembrane</keyword>
<keyword evidence="2" id="KW-1015">Disulfide bond</keyword>
<dbReference type="Gene3D" id="2.60.40.10">
    <property type="entry name" value="Immunoglobulins"/>
    <property type="match status" value="6"/>
</dbReference>
<sequence length="1378" mass="153013">MFQTIAFITSHSLITMKLTLLIFLLPQGLAQGSSSNTDPGGGKTPPLEIVVKLGSDAILPCDAVDADRSPDLIEWRKNGSKSPIFMKFMSFKPHIDSRYSRRVHMINTSAILLSGAKDTDAGIYRCRTMQSGSESTIITHGRWVVLKVIGKVGLPSRRKTVVEKYPAVLDCLTDTNLPSENVIYSWTKDGADAASDTRATVIASGALFIKSTRKTDSGVYQCTAKTFDSSGLVTYPGAKILLDVQYTPTVVEMQDTVAVPEGSDARLPCISVGNPSTSFTNWTRLGEDLRSRSRFAVLEKGSLLIQDVRRTDAGEYACTPYNKVGPGETKITRLVLKVVPKFIVAPPSIMTLRVDDDVTLVCEATSDSTPTLKWEREGEPFPEGRTVRQGGKLEIKGIQKDDYGVYTCIATSADGQAKHSTTIAVISTPSKPTILSVQFNDATAMITWRPGYDGGYPQRLEVWHRLTTDNDYEWLKSPNLPASVTSYQISDLQPEHPYLFSIRGINREGAGHFSDIVEAKGVPPVINRTPDKPGKPLAPQNVVVNTTKDGYWVMWSYSAVPGRPIVEKFVVEYSEGNGSSSWRMADAAVPADRRKYLFNAEKIEAGKSYDFRVFAFGANEFSEAAYVSKTYKLGSPVIGKRSSDDDVVPIVAGVLGAIVGLFLLGLVCFCFIHRKKSRKHHINKSGDKKVHFILPNSTSEAFEPEDSEDDFLDAEIKLRPETVRFIPDDNEGRDGDKYAKMKREEDLILSGHDGRYSGDMLRYAKLVMSASPPQSPTASEDSEKVHYFGDLETRDGQSGWYDCTLAKPASREVRDSYDQFCRQPDIGSRDSLQISPSGFGRKASYEQLGSKAHARQKFGSNSSLPEKKLEVSMFRNPRFQPIQEEIPRDGDIPRGGAPLGRRQPHHWSTPAVFTRRQDSNNNSDGKGSDSDSGDSMVRGRKGRRHRPHSLYEGKLRPISEQDSDPKFRCTCDEEDESDEGLKYPKQKGREVNSTSSLGRKLTEPESSYLHLERSDSQRLSFTDQLKGWGESLFAGEPYDKHSKKDRPSAAPIYTDSENSVSPAISLVSLSETESDREIGQKLYESQPSGAANNRQSDVVTLPRAVANLKSVDSESSSDERGNSGSRDRSKKPSPPVYKEKKPPSVTDLNINPIEPANSMDQLKLCDPFFQERHRVSRSSSNASSGICSVIVSSSETNSIESPRDTSKRSSRSSDRTSTDRASSGYASSRDSYDNPDRIRPEDYSKAHAQRRLRGKRLSPHGDPYELDPSSSEMEELDTEGVSYDPKVYEDLMMLQQEMGVNLDGSDSSRESLKEMEKLSNTELLNYSPELSPKKYKVDQLSDAEKDQRCSKLMEEYKTNKKLQNVRASGSHVYRSWDL</sequence>
<dbReference type="SMART" id="SM00060">
    <property type="entry name" value="FN3"/>
    <property type="match status" value="2"/>
</dbReference>
<dbReference type="InterPro" id="IPR036179">
    <property type="entry name" value="Ig-like_dom_sf"/>
</dbReference>
<keyword evidence="4" id="KW-1133">Transmembrane helix</keyword>
<evidence type="ECO:0000313" key="8">
    <source>
        <dbReference type="EMBL" id="CAH3146510.1"/>
    </source>
</evidence>
<dbReference type="PROSITE" id="PS50835">
    <property type="entry name" value="IG_LIKE"/>
    <property type="match status" value="4"/>
</dbReference>
<dbReference type="Proteomes" id="UP001159428">
    <property type="component" value="Unassembled WGS sequence"/>
</dbReference>
<keyword evidence="1" id="KW-0677">Repeat</keyword>
<feature type="region of interest" description="Disordered" evidence="3">
    <location>
        <begin position="1191"/>
        <end position="1275"/>
    </location>
</feature>
<feature type="compositionally biased region" description="Basic and acidic residues" evidence="3">
    <location>
        <begin position="1201"/>
        <end position="1218"/>
    </location>
</feature>
<evidence type="ECO:0000256" key="4">
    <source>
        <dbReference type="SAM" id="Phobius"/>
    </source>
</evidence>
<organism evidence="8 9">
    <name type="scientific">Pocillopora meandrina</name>
    <dbReference type="NCBI Taxonomy" id="46732"/>
    <lineage>
        <taxon>Eukaryota</taxon>
        <taxon>Metazoa</taxon>
        <taxon>Cnidaria</taxon>
        <taxon>Anthozoa</taxon>
        <taxon>Hexacorallia</taxon>
        <taxon>Scleractinia</taxon>
        <taxon>Astrocoeniina</taxon>
        <taxon>Pocilloporidae</taxon>
        <taxon>Pocillopora</taxon>
    </lineage>
</organism>
<feature type="region of interest" description="Disordered" evidence="3">
    <location>
        <begin position="879"/>
        <end position="1019"/>
    </location>
</feature>